<dbReference type="GeneID" id="20812318"/>
<accession>W4G743</accession>
<reference evidence="1" key="1">
    <citation type="submission" date="2013-12" db="EMBL/GenBank/DDBJ databases">
        <title>The Genome Sequence of Aphanomyces astaci APO3.</title>
        <authorList>
            <consortium name="The Broad Institute Genomics Platform"/>
            <person name="Russ C."/>
            <person name="Tyler B."/>
            <person name="van West P."/>
            <person name="Dieguez-Uribeondo J."/>
            <person name="Young S.K."/>
            <person name="Zeng Q."/>
            <person name="Gargeya S."/>
            <person name="Fitzgerald M."/>
            <person name="Abouelleil A."/>
            <person name="Alvarado L."/>
            <person name="Chapman S.B."/>
            <person name="Gainer-Dewar J."/>
            <person name="Goldberg J."/>
            <person name="Griggs A."/>
            <person name="Gujja S."/>
            <person name="Hansen M."/>
            <person name="Howarth C."/>
            <person name="Imamovic A."/>
            <person name="Ireland A."/>
            <person name="Larimer J."/>
            <person name="McCowan C."/>
            <person name="Murphy C."/>
            <person name="Pearson M."/>
            <person name="Poon T.W."/>
            <person name="Priest M."/>
            <person name="Roberts A."/>
            <person name="Saif S."/>
            <person name="Shea T."/>
            <person name="Sykes S."/>
            <person name="Wortman J."/>
            <person name="Nusbaum C."/>
            <person name="Birren B."/>
        </authorList>
    </citation>
    <scope>NUCLEOTIDE SEQUENCE [LARGE SCALE GENOMIC DNA]</scope>
    <source>
        <strain evidence="1">APO3</strain>
    </source>
</reference>
<proteinExistence type="predicted"/>
<organism evidence="1">
    <name type="scientific">Aphanomyces astaci</name>
    <name type="common">Crayfish plague agent</name>
    <dbReference type="NCBI Taxonomy" id="112090"/>
    <lineage>
        <taxon>Eukaryota</taxon>
        <taxon>Sar</taxon>
        <taxon>Stramenopiles</taxon>
        <taxon>Oomycota</taxon>
        <taxon>Saprolegniomycetes</taxon>
        <taxon>Saprolegniales</taxon>
        <taxon>Verrucalvaceae</taxon>
        <taxon>Aphanomyces</taxon>
    </lineage>
</organism>
<sequence length="104" mass="11536">MVAEPKSFIQPLAHWWGMHGTSKNVLGHRDGRKHQRFVLNCIALVYTIMLFEIHRQRAHPVDPAIGAVCTPPPPSSPCSAIKLNVDFPGYDLTNIPSSTPPRSL</sequence>
<protein>
    <submittedName>
        <fullName evidence="1">Uncharacterized protein</fullName>
    </submittedName>
</protein>
<dbReference type="RefSeq" id="XP_009835124.1">
    <property type="nucleotide sequence ID" value="XM_009836822.1"/>
</dbReference>
<dbReference type="EMBL" id="KI913140">
    <property type="protein sequence ID" value="ETV75490.1"/>
    <property type="molecule type" value="Genomic_DNA"/>
</dbReference>
<dbReference type="AlphaFoldDB" id="W4G743"/>
<name>W4G743_APHAT</name>
<dbReference type="VEuPathDB" id="FungiDB:H257_10322"/>
<evidence type="ECO:0000313" key="1">
    <source>
        <dbReference type="EMBL" id="ETV75490.1"/>
    </source>
</evidence>
<gene>
    <name evidence="1" type="ORF">H257_10322</name>
</gene>